<dbReference type="OrthoDB" id="3941101at2759"/>
<dbReference type="RefSeq" id="XP_016212334.1">
    <property type="nucleotide sequence ID" value="XM_016359886.1"/>
</dbReference>
<dbReference type="HOGENOM" id="CLU_837294_0_0_1"/>
<organism evidence="1 2">
    <name type="scientific">Verruconis gallopava</name>
    <dbReference type="NCBI Taxonomy" id="253628"/>
    <lineage>
        <taxon>Eukaryota</taxon>
        <taxon>Fungi</taxon>
        <taxon>Dikarya</taxon>
        <taxon>Ascomycota</taxon>
        <taxon>Pezizomycotina</taxon>
        <taxon>Dothideomycetes</taxon>
        <taxon>Pleosporomycetidae</taxon>
        <taxon>Venturiales</taxon>
        <taxon>Sympoventuriaceae</taxon>
        <taxon>Verruconis</taxon>
    </lineage>
</organism>
<keyword evidence="2" id="KW-1185">Reference proteome</keyword>
<dbReference type="GeneID" id="27314246"/>
<dbReference type="EMBL" id="KN847549">
    <property type="protein sequence ID" value="KIW02465.1"/>
    <property type="molecule type" value="Genomic_DNA"/>
</dbReference>
<dbReference type="VEuPathDB" id="FungiDB:PV09_06273"/>
<evidence type="ECO:0000313" key="2">
    <source>
        <dbReference type="Proteomes" id="UP000053259"/>
    </source>
</evidence>
<evidence type="ECO:0000313" key="1">
    <source>
        <dbReference type="EMBL" id="KIW02465.1"/>
    </source>
</evidence>
<dbReference type="InParanoid" id="A0A0D2A7E3"/>
<accession>A0A0D2A7E3</accession>
<sequence>MTTWSNEDLPPAFEDVVDVSAVITLPPLDGSDDNDDLAFRTESITQNDPTISTTRTLLDEEVDDAEEPPGYGQETGLPQLPGYAERHLLEPVVAYNVYQINRRLQVLTPATRATFSRPRYRVTARLGPAMFSKKADFTLTRLPTGIAAATENSPGKDVGFARFDRAGQLPWMPRATVELVCGDVSGSNKLTYDLYAPNFADWRFRINNELYYWHLTDRPIALSLMENSSNSVVARFTYSKLGTDANRGAEVGTFSIFGGHRSGDTETVELVLSSWIIAVNHWKNMGRHYRNSDAAPTTTVRNFSTVGPVGMGSSFFARDGRSSGPRRASNIV</sequence>
<name>A0A0D2A7E3_9PEZI</name>
<dbReference type="Proteomes" id="UP000053259">
    <property type="component" value="Unassembled WGS sequence"/>
</dbReference>
<proteinExistence type="predicted"/>
<gene>
    <name evidence="1" type="ORF">PV09_06273</name>
</gene>
<dbReference type="AlphaFoldDB" id="A0A0D2A7E3"/>
<reference evidence="1 2" key="1">
    <citation type="submission" date="2015-01" db="EMBL/GenBank/DDBJ databases">
        <title>The Genome Sequence of Ochroconis gallopava CBS43764.</title>
        <authorList>
            <consortium name="The Broad Institute Genomics Platform"/>
            <person name="Cuomo C."/>
            <person name="de Hoog S."/>
            <person name="Gorbushina A."/>
            <person name="Stielow B."/>
            <person name="Teixiera M."/>
            <person name="Abouelleil A."/>
            <person name="Chapman S.B."/>
            <person name="Priest M."/>
            <person name="Young S.K."/>
            <person name="Wortman J."/>
            <person name="Nusbaum C."/>
            <person name="Birren B."/>
        </authorList>
    </citation>
    <scope>NUCLEOTIDE SEQUENCE [LARGE SCALE GENOMIC DNA]</scope>
    <source>
        <strain evidence="1 2">CBS 43764</strain>
    </source>
</reference>
<protein>
    <submittedName>
        <fullName evidence="1">Uncharacterized protein</fullName>
    </submittedName>
</protein>